<keyword evidence="4 5" id="KW-0949">S-adenosyl-L-methionine</keyword>
<dbReference type="HAMAP" id="MF_00472">
    <property type="entry name" value="UbiG"/>
    <property type="match status" value="1"/>
</dbReference>
<comment type="catalytic activity">
    <reaction evidence="5">
        <text>a 3-demethylubiquinol + S-adenosyl-L-methionine = a ubiquinol + S-adenosyl-L-homocysteine + H(+)</text>
        <dbReference type="Rhea" id="RHEA:44380"/>
        <dbReference type="Rhea" id="RHEA-COMP:9566"/>
        <dbReference type="Rhea" id="RHEA-COMP:10914"/>
        <dbReference type="ChEBI" id="CHEBI:15378"/>
        <dbReference type="ChEBI" id="CHEBI:17976"/>
        <dbReference type="ChEBI" id="CHEBI:57856"/>
        <dbReference type="ChEBI" id="CHEBI:59789"/>
        <dbReference type="ChEBI" id="CHEBI:84422"/>
        <dbReference type="EC" id="2.1.1.64"/>
    </reaction>
</comment>
<dbReference type="KEGG" id="nwa:Nwat_2129"/>
<dbReference type="UniPathway" id="UPA00232"/>
<keyword evidence="1 5" id="KW-0489">Methyltransferase</keyword>
<evidence type="ECO:0000313" key="7">
    <source>
        <dbReference type="EMBL" id="ADJ28962.1"/>
    </source>
</evidence>
<gene>
    <name evidence="5" type="primary">ubiG</name>
    <name evidence="7" type="ordered locus">Nwat_2129</name>
</gene>
<dbReference type="InterPro" id="IPR013216">
    <property type="entry name" value="Methyltransf_11"/>
</dbReference>
<sequence>MNDKRINVDPNEIAKFEQLAHRWWDQEGEFKPLHDINPLRLEYIRNYSSLASKRVLDVGCGGGILTEELTRLGAKVTGIDLGKAPLSVARLHALEEGLEIDYQQISVEQLAETKAESFDIITNLEMLEHVPDPASIVAACGQLLRPGGKAFFSTLNRTPKAYLFAVIGAEYALRLLPKGTHDYHRFIRPAELETWCRKGGIGLQNLTGLHYNPLTQHYRLGKDINVNYLAYGIKKNSNIVKYG</sequence>
<keyword evidence="3 5" id="KW-0831">Ubiquinone biosynthesis</keyword>
<dbReference type="GO" id="GO:0061542">
    <property type="term" value="F:3-demethylubiquinol 3-O-methyltransferase activity"/>
    <property type="evidence" value="ECO:0007669"/>
    <property type="project" value="UniProtKB-UniRule"/>
</dbReference>
<keyword evidence="2 5" id="KW-0808">Transferase</keyword>
<dbReference type="EC" id="2.1.1.64" evidence="5"/>
<name>D8K7T5_NITWC</name>
<keyword evidence="7" id="KW-0830">Ubiquinone</keyword>
<dbReference type="FunFam" id="3.40.50.150:FF:000028">
    <property type="entry name" value="Ubiquinone biosynthesis O-methyltransferase"/>
    <property type="match status" value="1"/>
</dbReference>
<dbReference type="PANTHER" id="PTHR43464">
    <property type="entry name" value="METHYLTRANSFERASE"/>
    <property type="match status" value="1"/>
</dbReference>
<dbReference type="InterPro" id="IPR029063">
    <property type="entry name" value="SAM-dependent_MTases_sf"/>
</dbReference>
<dbReference type="GO" id="GO:0010420">
    <property type="term" value="F:polyprenyldihydroxybenzoate methyltransferase activity"/>
    <property type="evidence" value="ECO:0007669"/>
    <property type="project" value="InterPro"/>
</dbReference>
<dbReference type="OrthoDB" id="9801538at2"/>
<dbReference type="STRING" id="105559.Nwat_2129"/>
<reference evidence="7 8" key="1">
    <citation type="submission" date="2010-06" db="EMBL/GenBank/DDBJ databases">
        <title>Complete sequence of chromosome of Nitrosococcus watsoni C-113.</title>
        <authorList>
            <consortium name="US DOE Joint Genome Institute"/>
            <person name="Lucas S."/>
            <person name="Copeland A."/>
            <person name="Lapidus A."/>
            <person name="Cheng J.-F."/>
            <person name="Bruce D."/>
            <person name="Goodwin L."/>
            <person name="Pitluck S."/>
            <person name="Malfatti S.A."/>
            <person name="Chain P.S.G."/>
            <person name="Land M."/>
            <person name="Hauser L."/>
            <person name="Kyrpides N."/>
            <person name="Ivanova N."/>
            <person name="Cambell M.A."/>
            <person name="Heidelberg J.F."/>
            <person name="Klotz M.G."/>
            <person name="Woyke T."/>
        </authorList>
    </citation>
    <scope>NUCLEOTIDE SEQUENCE [LARGE SCALE GENOMIC DNA]</scope>
    <source>
        <strain evidence="7 8">C-113</strain>
    </source>
</reference>
<protein>
    <recommendedName>
        <fullName evidence="5">Ubiquinone biosynthesis O-methyltransferase</fullName>
    </recommendedName>
    <alternativeName>
        <fullName evidence="5">2-polyprenyl-6-hydroxyphenol methylase</fullName>
        <ecNumber evidence="5">2.1.1.222</ecNumber>
    </alternativeName>
    <alternativeName>
        <fullName evidence="5">3-demethylubiquinone 3-O-methyltransferase</fullName>
        <ecNumber evidence="5">2.1.1.64</ecNumber>
    </alternativeName>
</protein>
<evidence type="ECO:0000256" key="1">
    <source>
        <dbReference type="ARBA" id="ARBA00022603"/>
    </source>
</evidence>
<keyword evidence="8" id="KW-1185">Reference proteome</keyword>
<dbReference type="Pfam" id="PF08241">
    <property type="entry name" value="Methyltransf_11"/>
    <property type="match status" value="1"/>
</dbReference>
<feature type="binding site" evidence="5">
    <location>
        <position position="80"/>
    </location>
    <ligand>
        <name>S-adenosyl-L-methionine</name>
        <dbReference type="ChEBI" id="CHEBI:59789"/>
    </ligand>
</feature>
<comment type="catalytic activity">
    <reaction evidence="5">
        <text>a 3-(all-trans-polyprenyl)benzene-1,2-diol + S-adenosyl-L-methionine = a 2-methoxy-6-(all-trans-polyprenyl)phenol + S-adenosyl-L-homocysteine + H(+)</text>
        <dbReference type="Rhea" id="RHEA:31411"/>
        <dbReference type="Rhea" id="RHEA-COMP:9550"/>
        <dbReference type="Rhea" id="RHEA-COMP:9551"/>
        <dbReference type="ChEBI" id="CHEBI:15378"/>
        <dbReference type="ChEBI" id="CHEBI:57856"/>
        <dbReference type="ChEBI" id="CHEBI:59789"/>
        <dbReference type="ChEBI" id="CHEBI:62729"/>
        <dbReference type="ChEBI" id="CHEBI:62731"/>
        <dbReference type="EC" id="2.1.1.222"/>
    </reaction>
</comment>
<feature type="domain" description="Methyltransferase type 11" evidence="6">
    <location>
        <begin position="56"/>
        <end position="152"/>
    </location>
</feature>
<dbReference type="PANTHER" id="PTHR43464:SF19">
    <property type="entry name" value="UBIQUINONE BIOSYNTHESIS O-METHYLTRANSFERASE, MITOCHONDRIAL"/>
    <property type="match status" value="1"/>
</dbReference>
<comment type="function">
    <text evidence="5">O-methyltransferase that catalyzes the 2 O-methylation steps in the ubiquinone biosynthetic pathway.</text>
</comment>
<evidence type="ECO:0000256" key="2">
    <source>
        <dbReference type="ARBA" id="ARBA00022679"/>
    </source>
</evidence>
<feature type="binding site" evidence="5">
    <location>
        <position position="59"/>
    </location>
    <ligand>
        <name>S-adenosyl-L-methionine</name>
        <dbReference type="ChEBI" id="CHEBI:59789"/>
    </ligand>
</feature>
<dbReference type="RefSeq" id="WP_013221051.1">
    <property type="nucleotide sequence ID" value="NC_014315.1"/>
</dbReference>
<comment type="pathway">
    <text evidence="5">Cofactor biosynthesis; ubiquinone biosynthesis.</text>
</comment>
<organism evidence="7 8">
    <name type="scientific">Nitrosococcus watsoni (strain C-113)</name>
    <dbReference type="NCBI Taxonomy" id="105559"/>
    <lineage>
        <taxon>Bacteria</taxon>
        <taxon>Pseudomonadati</taxon>
        <taxon>Pseudomonadota</taxon>
        <taxon>Gammaproteobacteria</taxon>
        <taxon>Chromatiales</taxon>
        <taxon>Chromatiaceae</taxon>
        <taxon>Nitrosococcus</taxon>
    </lineage>
</organism>
<feature type="binding site" evidence="5">
    <location>
        <position position="40"/>
    </location>
    <ligand>
        <name>S-adenosyl-L-methionine</name>
        <dbReference type="ChEBI" id="CHEBI:59789"/>
    </ligand>
</feature>
<dbReference type="GO" id="GO:0032259">
    <property type="term" value="P:methylation"/>
    <property type="evidence" value="ECO:0007669"/>
    <property type="project" value="UniProtKB-KW"/>
</dbReference>
<dbReference type="NCBIfam" id="TIGR01983">
    <property type="entry name" value="UbiG"/>
    <property type="match status" value="1"/>
</dbReference>
<accession>D8K7T5</accession>
<dbReference type="SUPFAM" id="SSF53335">
    <property type="entry name" value="S-adenosyl-L-methionine-dependent methyltransferases"/>
    <property type="match status" value="1"/>
</dbReference>
<dbReference type="Gene3D" id="3.40.50.150">
    <property type="entry name" value="Vaccinia Virus protein VP39"/>
    <property type="match status" value="1"/>
</dbReference>
<dbReference type="CDD" id="cd02440">
    <property type="entry name" value="AdoMet_MTases"/>
    <property type="match status" value="1"/>
</dbReference>
<evidence type="ECO:0000313" key="8">
    <source>
        <dbReference type="Proteomes" id="UP000000393"/>
    </source>
</evidence>
<dbReference type="GO" id="GO:0102208">
    <property type="term" value="F:2-polyprenyl-6-hydroxyphenol methylase activity"/>
    <property type="evidence" value="ECO:0007669"/>
    <property type="project" value="UniProtKB-EC"/>
</dbReference>
<dbReference type="AlphaFoldDB" id="D8K7T5"/>
<proteinExistence type="inferred from homology"/>
<dbReference type="HOGENOM" id="CLU_042432_5_0_6"/>
<feature type="binding site" evidence="5">
    <location>
        <position position="124"/>
    </location>
    <ligand>
        <name>S-adenosyl-L-methionine</name>
        <dbReference type="ChEBI" id="CHEBI:59789"/>
    </ligand>
</feature>
<dbReference type="EC" id="2.1.1.222" evidence="5"/>
<dbReference type="eggNOG" id="COG2227">
    <property type="taxonomic scope" value="Bacteria"/>
</dbReference>
<evidence type="ECO:0000256" key="4">
    <source>
        <dbReference type="ARBA" id="ARBA00022691"/>
    </source>
</evidence>
<comment type="similarity">
    <text evidence="5">Belongs to the methyltransferase superfamily. UbiG/COQ3 family.</text>
</comment>
<evidence type="ECO:0000256" key="3">
    <source>
        <dbReference type="ARBA" id="ARBA00022688"/>
    </source>
</evidence>
<dbReference type="EMBL" id="CP002086">
    <property type="protein sequence ID" value="ADJ28962.1"/>
    <property type="molecule type" value="Genomic_DNA"/>
</dbReference>
<evidence type="ECO:0000259" key="6">
    <source>
        <dbReference type="Pfam" id="PF08241"/>
    </source>
</evidence>
<evidence type="ECO:0000256" key="5">
    <source>
        <dbReference type="HAMAP-Rule" id="MF_00472"/>
    </source>
</evidence>
<dbReference type="Proteomes" id="UP000000393">
    <property type="component" value="Chromosome"/>
</dbReference>
<dbReference type="InterPro" id="IPR010233">
    <property type="entry name" value="UbiG_MeTrfase"/>
</dbReference>